<organism evidence="1 2">
    <name type="scientific">Dyadobacter soli</name>
    <dbReference type="NCBI Taxonomy" id="659014"/>
    <lineage>
        <taxon>Bacteria</taxon>
        <taxon>Pseudomonadati</taxon>
        <taxon>Bacteroidota</taxon>
        <taxon>Cytophagia</taxon>
        <taxon>Cytophagales</taxon>
        <taxon>Spirosomataceae</taxon>
        <taxon>Dyadobacter</taxon>
    </lineage>
</organism>
<dbReference type="EMBL" id="FNAN01000003">
    <property type="protein sequence ID" value="SDE11665.1"/>
    <property type="molecule type" value="Genomic_DNA"/>
</dbReference>
<accession>A0A1G7ACA7</accession>
<name>A0A1G7ACA7_9BACT</name>
<dbReference type="RefSeq" id="WP_176884919.1">
    <property type="nucleotide sequence ID" value="NZ_FNAN01000003.1"/>
</dbReference>
<dbReference type="AlphaFoldDB" id="A0A1G7ACA7"/>
<reference evidence="2" key="1">
    <citation type="submission" date="2016-10" db="EMBL/GenBank/DDBJ databases">
        <authorList>
            <person name="Varghese N."/>
            <person name="Submissions S."/>
        </authorList>
    </citation>
    <scope>NUCLEOTIDE SEQUENCE [LARGE SCALE GENOMIC DNA]</scope>
    <source>
        <strain evidence="2">DSM 25329</strain>
    </source>
</reference>
<evidence type="ECO:0000313" key="2">
    <source>
        <dbReference type="Proteomes" id="UP000198748"/>
    </source>
</evidence>
<dbReference type="InterPro" id="IPR032710">
    <property type="entry name" value="NTF2-like_dom_sf"/>
</dbReference>
<protein>
    <submittedName>
        <fullName evidence="1">Uncharacterized protein</fullName>
    </submittedName>
</protein>
<dbReference type="SUPFAM" id="SSF54427">
    <property type="entry name" value="NTF2-like"/>
    <property type="match status" value="1"/>
</dbReference>
<dbReference type="STRING" id="659014.SAMN04487996_103385"/>
<proteinExistence type="predicted"/>
<gene>
    <name evidence="1" type="ORF">SAMN04487996_103385</name>
</gene>
<keyword evidence="2" id="KW-1185">Reference proteome</keyword>
<dbReference type="Proteomes" id="UP000198748">
    <property type="component" value="Unassembled WGS sequence"/>
</dbReference>
<dbReference type="Gene3D" id="3.10.450.50">
    <property type="match status" value="1"/>
</dbReference>
<sequence>MQLPANIEGLVEAQNTQNSIAFAQYFSEKATVADEGHSYTGRAEIGR</sequence>
<evidence type="ECO:0000313" key="1">
    <source>
        <dbReference type="EMBL" id="SDE11665.1"/>
    </source>
</evidence>